<accession>B7FXE0</accession>
<protein>
    <submittedName>
        <fullName evidence="1">Uncharacterized protein</fullName>
    </submittedName>
</protein>
<dbReference type="HOGENOM" id="CLU_1117572_0_0_1"/>
<dbReference type="AlphaFoldDB" id="B7FXE0"/>
<reference evidence="2" key="2">
    <citation type="submission" date="2008-08" db="EMBL/GenBank/DDBJ databases">
        <authorList>
            <consortium name="Diatom Consortium"/>
            <person name="Grigoriev I."/>
            <person name="Grimwood J."/>
            <person name="Kuo A."/>
            <person name="Otillar R.P."/>
            <person name="Salamov A."/>
            <person name="Detter J.C."/>
            <person name="Lindquist E."/>
            <person name="Shapiro H."/>
            <person name="Lucas S."/>
            <person name="Glavina del Rio T."/>
            <person name="Pitluck S."/>
            <person name="Rokhsar D."/>
            <person name="Bowler C."/>
        </authorList>
    </citation>
    <scope>GENOME REANNOTATION</scope>
    <source>
        <strain evidence="2">CCAP 1055/1</strain>
    </source>
</reference>
<proteinExistence type="predicted"/>
<keyword evidence="2" id="KW-1185">Reference proteome</keyword>
<dbReference type="Proteomes" id="UP000000759">
    <property type="component" value="Chromosome 6"/>
</dbReference>
<evidence type="ECO:0000313" key="1">
    <source>
        <dbReference type="EMBL" id="EEC49362.1"/>
    </source>
</evidence>
<organism evidence="1 2">
    <name type="scientific">Phaeodactylum tricornutum (strain CCAP 1055/1)</name>
    <dbReference type="NCBI Taxonomy" id="556484"/>
    <lineage>
        <taxon>Eukaryota</taxon>
        <taxon>Sar</taxon>
        <taxon>Stramenopiles</taxon>
        <taxon>Ochrophyta</taxon>
        <taxon>Bacillariophyta</taxon>
        <taxon>Bacillariophyceae</taxon>
        <taxon>Bacillariophycidae</taxon>
        <taxon>Naviculales</taxon>
        <taxon>Phaeodactylaceae</taxon>
        <taxon>Phaeodactylum</taxon>
    </lineage>
</organism>
<dbReference type="EMBL" id="CM000609">
    <property type="protein sequence ID" value="EEC49362.1"/>
    <property type="molecule type" value="Genomic_DNA"/>
</dbReference>
<reference evidence="1 2" key="1">
    <citation type="journal article" date="2008" name="Nature">
        <title>The Phaeodactylum genome reveals the evolutionary history of diatom genomes.</title>
        <authorList>
            <person name="Bowler C."/>
            <person name="Allen A.E."/>
            <person name="Badger J.H."/>
            <person name="Grimwood J."/>
            <person name="Jabbari K."/>
            <person name="Kuo A."/>
            <person name="Maheswari U."/>
            <person name="Martens C."/>
            <person name="Maumus F."/>
            <person name="Otillar R.P."/>
            <person name="Rayko E."/>
            <person name="Salamov A."/>
            <person name="Vandepoele K."/>
            <person name="Beszteri B."/>
            <person name="Gruber A."/>
            <person name="Heijde M."/>
            <person name="Katinka M."/>
            <person name="Mock T."/>
            <person name="Valentin K."/>
            <person name="Verret F."/>
            <person name="Berges J.A."/>
            <person name="Brownlee C."/>
            <person name="Cadoret J.P."/>
            <person name="Chiovitti A."/>
            <person name="Choi C.J."/>
            <person name="Coesel S."/>
            <person name="De Martino A."/>
            <person name="Detter J.C."/>
            <person name="Durkin C."/>
            <person name="Falciatore A."/>
            <person name="Fournet J."/>
            <person name="Haruta M."/>
            <person name="Huysman M.J."/>
            <person name="Jenkins B.D."/>
            <person name="Jiroutova K."/>
            <person name="Jorgensen R.E."/>
            <person name="Joubert Y."/>
            <person name="Kaplan A."/>
            <person name="Kroger N."/>
            <person name="Kroth P.G."/>
            <person name="La Roche J."/>
            <person name="Lindquist E."/>
            <person name="Lommer M."/>
            <person name="Martin-Jezequel V."/>
            <person name="Lopez P.J."/>
            <person name="Lucas S."/>
            <person name="Mangogna M."/>
            <person name="McGinnis K."/>
            <person name="Medlin L.K."/>
            <person name="Montsant A."/>
            <person name="Oudot-Le Secq M.P."/>
            <person name="Napoli C."/>
            <person name="Obornik M."/>
            <person name="Parker M.S."/>
            <person name="Petit J.L."/>
            <person name="Porcel B.M."/>
            <person name="Poulsen N."/>
            <person name="Robison M."/>
            <person name="Rychlewski L."/>
            <person name="Rynearson T.A."/>
            <person name="Schmutz J."/>
            <person name="Shapiro H."/>
            <person name="Siaut M."/>
            <person name="Stanley M."/>
            <person name="Sussman M.R."/>
            <person name="Taylor A.R."/>
            <person name="Vardi A."/>
            <person name="von Dassow P."/>
            <person name="Vyverman W."/>
            <person name="Willis A."/>
            <person name="Wyrwicz L.S."/>
            <person name="Rokhsar D.S."/>
            <person name="Weissenbach J."/>
            <person name="Armbrust E.V."/>
            <person name="Green B.R."/>
            <person name="Van de Peer Y."/>
            <person name="Grigoriev I.V."/>
        </authorList>
    </citation>
    <scope>NUCLEOTIDE SEQUENCE [LARGE SCALE GENOMIC DNA]</scope>
    <source>
        <strain evidence="1 2">CCAP 1055/1</strain>
    </source>
</reference>
<evidence type="ECO:0000313" key="2">
    <source>
        <dbReference type="Proteomes" id="UP000000759"/>
    </source>
</evidence>
<dbReference type="KEGG" id="pti:PHATRDRAFT_35036"/>
<name>B7FXE0_PHATC</name>
<sequence length="277" mass="30830">MTTNTEWPRPRWRRRRSLRSFRSFRRLEMLTLLLLRIVLLEAPLLLSLALLLTTHALELYIHQVVEPDLQARQSSKRFRDGSTCLETTGYRNTMQTPTVYPTTASGPALCPQQLPELISRSKADLLRGYILGSLSMDEDIAISHRTNVVGEQSWTLVVDEHPAVSLFLEELFNNPFLDALLKQLLGDDAAVVGFRVSVSPSTKSLEQESVPKLACEESGRITAATLTIPLHDSNVVTSSGELSPEVPIWPTSSGHLCIHSQPSARSLPYIDFGGNKT</sequence>
<dbReference type="InParanoid" id="B7FXE0"/>
<dbReference type="PaxDb" id="2850-Phatr35036"/>
<dbReference type="RefSeq" id="XP_002179539.1">
    <property type="nucleotide sequence ID" value="XM_002179503.1"/>
</dbReference>
<gene>
    <name evidence="1" type="ORF">PHATRDRAFT_35036</name>
</gene>
<dbReference type="GeneID" id="7200039"/>